<keyword evidence="3" id="KW-0540">Nuclease</keyword>
<evidence type="ECO:0000256" key="5">
    <source>
        <dbReference type="ARBA" id="ARBA00022801"/>
    </source>
</evidence>
<evidence type="ECO:0000313" key="8">
    <source>
        <dbReference type="EMBL" id="QIE86755.1"/>
    </source>
</evidence>
<dbReference type="AlphaFoldDB" id="A0A6G6IUE0"/>
<protein>
    <submittedName>
        <fullName evidence="8">Type II toxin-antitoxin system HicA family toxin</fullName>
    </submittedName>
</protein>
<dbReference type="InterPro" id="IPR038570">
    <property type="entry name" value="HicA_sf"/>
</dbReference>
<dbReference type="InterPro" id="IPR012933">
    <property type="entry name" value="HicA_mRNA_interferase"/>
</dbReference>
<name>A0A6G6IUE0_PSENT</name>
<comment type="similarity">
    <text evidence="1">Belongs to the HicA mRNA interferase family.</text>
</comment>
<dbReference type="GO" id="GO:0016787">
    <property type="term" value="F:hydrolase activity"/>
    <property type="evidence" value="ECO:0007669"/>
    <property type="project" value="UniProtKB-KW"/>
</dbReference>
<accession>A0A6G6IUE0</accession>
<keyword evidence="4" id="KW-0255">Endonuclease</keyword>
<reference evidence="8 9" key="1">
    <citation type="submission" date="2020-02" db="EMBL/GenBank/DDBJ databases">
        <title>Integrative conjugative elements (ICEs) and plasmids drive adaptation of Pseudomonas nitroreducens strain HBP1 to wastewater environment.</title>
        <authorList>
            <person name="Sentchilo V."/>
            <person name="Carraro N."/>
            <person name="Bertelli C."/>
            <person name="van der Meer J.R."/>
        </authorList>
    </citation>
    <scope>NUCLEOTIDE SEQUENCE [LARGE SCALE GENOMIC DNA]</scope>
    <source>
        <strain evidence="8 9">HBP1</strain>
    </source>
</reference>
<dbReference type="KEGG" id="pnt:G5B91_10910"/>
<dbReference type="GO" id="GO:0003729">
    <property type="term" value="F:mRNA binding"/>
    <property type="evidence" value="ECO:0007669"/>
    <property type="project" value="InterPro"/>
</dbReference>
<keyword evidence="2" id="KW-1277">Toxin-antitoxin system</keyword>
<dbReference type="Proteomes" id="UP000501063">
    <property type="component" value="Chromosome"/>
</dbReference>
<keyword evidence="5" id="KW-0378">Hydrolase</keyword>
<evidence type="ECO:0000256" key="3">
    <source>
        <dbReference type="ARBA" id="ARBA00022722"/>
    </source>
</evidence>
<sequence>MARLHPLTCKQVKDGLKELGFEPRPRTGTSHEKWVKTTDKGRWIVTVDCPKAPFSNDLIKSMAKQAGESTRAFHEVCAKY</sequence>
<evidence type="ECO:0000256" key="7">
    <source>
        <dbReference type="ARBA" id="ARBA00023016"/>
    </source>
</evidence>
<keyword evidence="6" id="KW-0694">RNA-binding</keyword>
<dbReference type="Gene3D" id="3.30.920.30">
    <property type="entry name" value="Hypothetical protein"/>
    <property type="match status" value="1"/>
</dbReference>
<dbReference type="Pfam" id="PF07927">
    <property type="entry name" value="HicA_toxin"/>
    <property type="match status" value="1"/>
</dbReference>
<proteinExistence type="inferred from homology"/>
<evidence type="ECO:0000313" key="9">
    <source>
        <dbReference type="Proteomes" id="UP000501063"/>
    </source>
</evidence>
<dbReference type="GO" id="GO:0004519">
    <property type="term" value="F:endonuclease activity"/>
    <property type="evidence" value="ECO:0007669"/>
    <property type="project" value="UniProtKB-KW"/>
</dbReference>
<gene>
    <name evidence="8" type="ORF">G5B91_10910</name>
</gene>
<evidence type="ECO:0000256" key="1">
    <source>
        <dbReference type="ARBA" id="ARBA00006620"/>
    </source>
</evidence>
<evidence type="ECO:0000256" key="6">
    <source>
        <dbReference type="ARBA" id="ARBA00022884"/>
    </source>
</evidence>
<dbReference type="SUPFAM" id="SSF54786">
    <property type="entry name" value="YcfA/nrd intein domain"/>
    <property type="match status" value="1"/>
</dbReference>
<organism evidence="8 9">
    <name type="scientific">Pseudomonas nitroreducens</name>
    <dbReference type="NCBI Taxonomy" id="46680"/>
    <lineage>
        <taxon>Bacteria</taxon>
        <taxon>Pseudomonadati</taxon>
        <taxon>Pseudomonadota</taxon>
        <taxon>Gammaproteobacteria</taxon>
        <taxon>Pseudomonadales</taxon>
        <taxon>Pseudomonadaceae</taxon>
        <taxon>Pseudomonas</taxon>
    </lineage>
</organism>
<evidence type="ECO:0000256" key="2">
    <source>
        <dbReference type="ARBA" id="ARBA00022649"/>
    </source>
</evidence>
<evidence type="ECO:0000256" key="4">
    <source>
        <dbReference type="ARBA" id="ARBA00022759"/>
    </source>
</evidence>
<keyword evidence="7" id="KW-0346">Stress response</keyword>
<dbReference type="EMBL" id="CP049140">
    <property type="protein sequence ID" value="QIE86755.1"/>
    <property type="molecule type" value="Genomic_DNA"/>
</dbReference>